<evidence type="ECO:0000256" key="2">
    <source>
        <dbReference type="ARBA" id="ARBA00022475"/>
    </source>
</evidence>
<keyword evidence="3" id="KW-0808">Transferase</keyword>
<dbReference type="GO" id="GO:0005886">
    <property type="term" value="C:plasma membrane"/>
    <property type="evidence" value="ECO:0007669"/>
    <property type="project" value="UniProtKB-SubCell"/>
</dbReference>
<dbReference type="InterPro" id="IPR002656">
    <property type="entry name" value="Acyl_transf_3_dom"/>
</dbReference>
<keyword evidence="13" id="KW-1185">Reference proteome</keyword>
<evidence type="ECO:0000256" key="1">
    <source>
        <dbReference type="ARBA" id="ARBA00004651"/>
    </source>
</evidence>
<feature type="transmembrane region" description="Helical" evidence="9">
    <location>
        <begin position="250"/>
        <end position="268"/>
    </location>
</feature>
<dbReference type="EMBL" id="JACCFW010000001">
    <property type="protein sequence ID" value="NYJ75317.1"/>
    <property type="molecule type" value="Genomic_DNA"/>
</dbReference>
<evidence type="ECO:0000256" key="9">
    <source>
        <dbReference type="SAM" id="Phobius"/>
    </source>
</evidence>
<feature type="transmembrane region" description="Helical" evidence="9">
    <location>
        <begin position="221"/>
        <end position="238"/>
    </location>
</feature>
<dbReference type="InterPro" id="IPR036514">
    <property type="entry name" value="SGNH_hydro_sf"/>
</dbReference>
<dbReference type="Pfam" id="PF19040">
    <property type="entry name" value="SGNH"/>
    <property type="match status" value="1"/>
</dbReference>
<feature type="domain" description="Acyltransferase 3" evidence="10">
    <location>
        <begin position="24"/>
        <end position="356"/>
    </location>
</feature>
<dbReference type="GO" id="GO:0009103">
    <property type="term" value="P:lipopolysaccharide biosynthetic process"/>
    <property type="evidence" value="ECO:0007669"/>
    <property type="project" value="TreeGrafter"/>
</dbReference>
<keyword evidence="5 9" id="KW-1133">Transmembrane helix</keyword>
<dbReference type="GO" id="GO:0016747">
    <property type="term" value="F:acyltransferase activity, transferring groups other than amino-acyl groups"/>
    <property type="evidence" value="ECO:0007669"/>
    <property type="project" value="InterPro"/>
</dbReference>
<dbReference type="Pfam" id="PF01757">
    <property type="entry name" value="Acyl_transf_3"/>
    <property type="match status" value="1"/>
</dbReference>
<dbReference type="SUPFAM" id="SSF52266">
    <property type="entry name" value="SGNH hydrolase"/>
    <property type="match status" value="1"/>
</dbReference>
<dbReference type="InterPro" id="IPR050879">
    <property type="entry name" value="Acyltransferase_3"/>
</dbReference>
<evidence type="ECO:0000256" key="6">
    <source>
        <dbReference type="ARBA" id="ARBA00023136"/>
    </source>
</evidence>
<organism evidence="12 13">
    <name type="scientific">Allobranchiibius huperziae</name>
    <dbReference type="NCBI Taxonomy" id="1874116"/>
    <lineage>
        <taxon>Bacteria</taxon>
        <taxon>Bacillati</taxon>
        <taxon>Actinomycetota</taxon>
        <taxon>Actinomycetes</taxon>
        <taxon>Micrococcales</taxon>
        <taxon>Dermacoccaceae</taxon>
        <taxon>Allobranchiibius</taxon>
    </lineage>
</organism>
<feature type="transmembrane region" description="Helical" evidence="9">
    <location>
        <begin position="345"/>
        <end position="363"/>
    </location>
</feature>
<feature type="transmembrane region" description="Helical" evidence="9">
    <location>
        <begin position="375"/>
        <end position="398"/>
    </location>
</feature>
<feature type="transmembrane region" description="Helical" evidence="9">
    <location>
        <begin position="92"/>
        <end position="111"/>
    </location>
</feature>
<comment type="subcellular location">
    <subcellularLocation>
        <location evidence="1">Cell membrane</location>
        <topology evidence="1">Multi-pass membrane protein</topology>
    </subcellularLocation>
</comment>
<keyword evidence="6 9" id="KW-0472">Membrane</keyword>
<feature type="transmembrane region" description="Helical" evidence="9">
    <location>
        <begin position="274"/>
        <end position="294"/>
    </location>
</feature>
<accession>A0A853DF66</accession>
<evidence type="ECO:0000259" key="11">
    <source>
        <dbReference type="Pfam" id="PF19040"/>
    </source>
</evidence>
<dbReference type="Gene3D" id="3.40.50.1110">
    <property type="entry name" value="SGNH hydrolase"/>
    <property type="match status" value="1"/>
</dbReference>
<keyword evidence="4 9" id="KW-0812">Transmembrane</keyword>
<evidence type="ECO:0000313" key="13">
    <source>
        <dbReference type="Proteomes" id="UP000571817"/>
    </source>
</evidence>
<proteinExistence type="predicted"/>
<evidence type="ECO:0000256" key="3">
    <source>
        <dbReference type="ARBA" id="ARBA00022679"/>
    </source>
</evidence>
<dbReference type="InterPro" id="IPR043968">
    <property type="entry name" value="SGNH"/>
</dbReference>
<evidence type="ECO:0000256" key="5">
    <source>
        <dbReference type="ARBA" id="ARBA00022989"/>
    </source>
</evidence>
<sequence>MTTLAAKEAAHKRAANTPKKKHRPALDGVRALAIVLVMIYHATDNLPMGGFYSVDVFFVLSGYLIAGLLISENRKWGSINLVSFYVRRARRLLPGLVLAVVGITVICPYVLDRYARATMRSDGIATVFYYANWHFISEGESYFQQYGDPSPYRHMWTLAIEEQFYFVLPALMIALIAMTRGNRRRITQILVGLSVLSAVWMAWLYKPGADPSRIYYGTDCRAQSLLLGSALAVYLSYAPRRRLTRNYRRLTAIGATGMAVMAAFFLFVSYQNDFTWRGGFFVFVLATLAVIAVVELDQEGPIAAIFGFRSFAWIGKISYGLYLWHWPIFVMLTPKRVGFGGPGLFLLRFVLSFAAGAASFYLVENPIRINGLRKWIGTLGGTLSGVLVLPLTALAVILTTSAASGNPLVEGQTGKSYGVGGMDVNKPVRVLVLGDSVGISLEFSFPQSAFPQVGLDGNAVFGCGLMPQQLAIYGKKQTAKAAPECSNLYPGWKSHLQRDKNPVVVLSVGGWEVFDHVTPTGSIVKAGTPAYAAYLLSYLNKALAQIGPNSKVVIPNVPCYDWTSSVVAGVDIAPIRNAAYRGKAVNAVLATFARQHPSQVHIADVASKLCPGGKPRDVIDGVKVRLDGVHYTVAGGKLVWGWLMPTIYAAVGYKPTAPTTPTTPTPTTSQ</sequence>
<reference evidence="12 13" key="1">
    <citation type="submission" date="2020-07" db="EMBL/GenBank/DDBJ databases">
        <title>Sequencing the genomes of 1000 actinobacteria strains.</title>
        <authorList>
            <person name="Klenk H.-P."/>
        </authorList>
    </citation>
    <scope>NUCLEOTIDE SEQUENCE [LARGE SCALE GENOMIC DNA]</scope>
    <source>
        <strain evidence="12 13">DSM 29531</strain>
    </source>
</reference>
<feature type="transmembrane region" description="Helical" evidence="9">
    <location>
        <begin position="49"/>
        <end position="71"/>
    </location>
</feature>
<dbReference type="Proteomes" id="UP000571817">
    <property type="component" value="Unassembled WGS sequence"/>
</dbReference>
<evidence type="ECO:0000256" key="7">
    <source>
        <dbReference type="ARBA" id="ARBA00023315"/>
    </source>
</evidence>
<feature type="transmembrane region" description="Helical" evidence="9">
    <location>
        <begin position="25"/>
        <end position="43"/>
    </location>
</feature>
<keyword evidence="2" id="KW-1003">Cell membrane</keyword>
<dbReference type="PANTHER" id="PTHR23028:SF53">
    <property type="entry name" value="ACYL_TRANSF_3 DOMAIN-CONTAINING PROTEIN"/>
    <property type="match status" value="1"/>
</dbReference>
<feature type="transmembrane region" description="Helical" evidence="9">
    <location>
        <begin position="163"/>
        <end position="179"/>
    </location>
</feature>
<dbReference type="RefSeq" id="WP_246305921.1">
    <property type="nucleotide sequence ID" value="NZ_JACCFW010000001.1"/>
</dbReference>
<protein>
    <submittedName>
        <fullName evidence="12">Peptidoglycan/LPS O-acetylase OafA/YrhL</fullName>
    </submittedName>
</protein>
<feature type="transmembrane region" description="Helical" evidence="9">
    <location>
        <begin position="186"/>
        <end position="205"/>
    </location>
</feature>
<feature type="domain" description="SGNH" evidence="11">
    <location>
        <begin position="426"/>
        <end position="639"/>
    </location>
</feature>
<evidence type="ECO:0000313" key="12">
    <source>
        <dbReference type="EMBL" id="NYJ75317.1"/>
    </source>
</evidence>
<evidence type="ECO:0000256" key="8">
    <source>
        <dbReference type="SAM" id="MobiDB-lite"/>
    </source>
</evidence>
<dbReference type="AlphaFoldDB" id="A0A853DF66"/>
<feature type="region of interest" description="Disordered" evidence="8">
    <location>
        <begin position="1"/>
        <end position="22"/>
    </location>
</feature>
<dbReference type="PANTHER" id="PTHR23028">
    <property type="entry name" value="ACETYLTRANSFERASE"/>
    <property type="match status" value="1"/>
</dbReference>
<gene>
    <name evidence="12" type="ORF">HNR15_002280</name>
</gene>
<keyword evidence="7" id="KW-0012">Acyltransferase</keyword>
<comment type="caution">
    <text evidence="12">The sequence shown here is derived from an EMBL/GenBank/DDBJ whole genome shotgun (WGS) entry which is preliminary data.</text>
</comment>
<feature type="transmembrane region" description="Helical" evidence="9">
    <location>
        <begin position="306"/>
        <end position="325"/>
    </location>
</feature>
<feature type="compositionally biased region" description="Basic residues" evidence="8">
    <location>
        <begin position="10"/>
        <end position="22"/>
    </location>
</feature>
<name>A0A853DF66_9MICO</name>
<evidence type="ECO:0000256" key="4">
    <source>
        <dbReference type="ARBA" id="ARBA00022692"/>
    </source>
</evidence>
<evidence type="ECO:0000259" key="10">
    <source>
        <dbReference type="Pfam" id="PF01757"/>
    </source>
</evidence>